<evidence type="ECO:0000313" key="10">
    <source>
        <dbReference type="EMBL" id="SDJ80672.1"/>
    </source>
</evidence>
<evidence type="ECO:0000256" key="1">
    <source>
        <dbReference type="ARBA" id="ARBA00004990"/>
    </source>
</evidence>
<dbReference type="PANTHER" id="PTHR21299:SF1">
    <property type="entry name" value="PANTOATE--BETA-ALANINE LIGASE"/>
    <property type="match status" value="1"/>
</dbReference>
<dbReference type="Gene3D" id="3.40.50.620">
    <property type="entry name" value="HUPs"/>
    <property type="match status" value="1"/>
</dbReference>
<evidence type="ECO:0000256" key="4">
    <source>
        <dbReference type="ARBA" id="ARBA00022598"/>
    </source>
</evidence>
<feature type="binding site" evidence="9">
    <location>
        <begin position="28"/>
        <end position="35"/>
    </location>
    <ligand>
        <name>ATP</name>
        <dbReference type="ChEBI" id="CHEBI:30616"/>
    </ligand>
</feature>
<gene>
    <name evidence="9" type="primary">panC</name>
    <name evidence="10" type="ORF">SAMN04490247_3296</name>
</gene>
<dbReference type="GO" id="GO:0005524">
    <property type="term" value="F:ATP binding"/>
    <property type="evidence" value="ECO:0007669"/>
    <property type="project" value="UniProtKB-KW"/>
</dbReference>
<keyword evidence="11" id="KW-1185">Reference proteome</keyword>
<feature type="binding site" evidence="9">
    <location>
        <position position="151"/>
    </location>
    <ligand>
        <name>(R)-pantoate</name>
        <dbReference type="ChEBI" id="CHEBI:15980"/>
    </ligand>
</feature>
<dbReference type="NCBIfam" id="TIGR00125">
    <property type="entry name" value="cyt_tran_rel"/>
    <property type="match status" value="1"/>
</dbReference>
<evidence type="ECO:0000256" key="9">
    <source>
        <dbReference type="HAMAP-Rule" id="MF_00158"/>
    </source>
</evidence>
<comment type="miscellaneous">
    <text evidence="9">The reaction proceeds by a bi uni uni bi ping pong mechanism.</text>
</comment>
<dbReference type="EC" id="6.3.2.1" evidence="9"/>
<dbReference type="PANTHER" id="PTHR21299">
    <property type="entry name" value="CYTIDYLATE KINASE/PANTOATE-BETA-ALANINE LIGASE"/>
    <property type="match status" value="1"/>
</dbReference>
<dbReference type="InterPro" id="IPR014729">
    <property type="entry name" value="Rossmann-like_a/b/a_fold"/>
</dbReference>
<dbReference type="Gene3D" id="3.30.1300.10">
    <property type="entry name" value="Pantoate-beta-alanine ligase, C-terminal domain"/>
    <property type="match status" value="1"/>
</dbReference>
<dbReference type="GO" id="GO:0004592">
    <property type="term" value="F:pantoate-beta-alanine ligase activity"/>
    <property type="evidence" value="ECO:0007669"/>
    <property type="project" value="UniProtKB-UniRule"/>
</dbReference>
<dbReference type="HAMAP" id="MF_00158">
    <property type="entry name" value="PanC"/>
    <property type="match status" value="1"/>
</dbReference>
<evidence type="ECO:0000256" key="3">
    <source>
        <dbReference type="ARBA" id="ARBA00022490"/>
    </source>
</evidence>
<protein>
    <recommendedName>
        <fullName evidence="9">Pantothenate synthetase</fullName>
        <shortName evidence="9">PS</shortName>
        <ecNumber evidence="9">6.3.2.1</ecNumber>
    </recommendedName>
    <alternativeName>
        <fullName evidence="9">Pantoate--beta-alanine ligase</fullName>
    </alternativeName>
    <alternativeName>
        <fullName evidence="9">Pantoate-activating enzyme</fullName>
    </alternativeName>
</protein>
<dbReference type="InterPro" id="IPR004821">
    <property type="entry name" value="Cyt_trans-like"/>
</dbReference>
<comment type="pathway">
    <text evidence="1 9">Cofactor biosynthesis; (R)-pantothenate biosynthesis; (R)-pantothenate from (R)-pantoate and beta-alanine: step 1/1.</text>
</comment>
<dbReference type="InterPro" id="IPR003721">
    <property type="entry name" value="Pantoate_ligase"/>
</dbReference>
<dbReference type="FunFam" id="3.30.1300.10:FF:000001">
    <property type="entry name" value="Pantothenate synthetase"/>
    <property type="match status" value="1"/>
</dbReference>
<dbReference type="FunFam" id="3.40.50.620:FF:000013">
    <property type="entry name" value="Pantothenate synthetase"/>
    <property type="match status" value="1"/>
</dbReference>
<keyword evidence="6 9" id="KW-0547">Nucleotide-binding</keyword>
<evidence type="ECO:0000256" key="8">
    <source>
        <dbReference type="ARBA" id="ARBA00048258"/>
    </source>
</evidence>
<evidence type="ECO:0000256" key="7">
    <source>
        <dbReference type="ARBA" id="ARBA00022840"/>
    </source>
</evidence>
<dbReference type="AlphaFoldDB" id="A0A1G8WQM1"/>
<keyword evidence="3 9" id="KW-0963">Cytoplasm</keyword>
<feature type="binding site" evidence="9">
    <location>
        <position position="174"/>
    </location>
    <ligand>
        <name>ATP</name>
        <dbReference type="ChEBI" id="CHEBI:30616"/>
    </ligand>
</feature>
<keyword evidence="4 9" id="KW-0436">Ligase</keyword>
<dbReference type="GO" id="GO:0015940">
    <property type="term" value="P:pantothenate biosynthetic process"/>
    <property type="evidence" value="ECO:0007669"/>
    <property type="project" value="UniProtKB-UniRule"/>
</dbReference>
<evidence type="ECO:0000313" key="11">
    <source>
        <dbReference type="Proteomes" id="UP000199225"/>
    </source>
</evidence>
<feature type="active site" description="Proton donor" evidence="9">
    <location>
        <position position="35"/>
    </location>
</feature>
<reference evidence="11" key="1">
    <citation type="submission" date="2016-10" db="EMBL/GenBank/DDBJ databases">
        <authorList>
            <person name="Varghese N."/>
            <person name="Submissions S."/>
        </authorList>
    </citation>
    <scope>NUCLEOTIDE SEQUENCE [LARGE SCALE GENOMIC DNA]</scope>
    <source>
        <strain evidence="11">DSM 4771</strain>
    </source>
</reference>
<dbReference type="GO" id="GO:0005829">
    <property type="term" value="C:cytosol"/>
    <property type="evidence" value="ECO:0007669"/>
    <property type="project" value="TreeGrafter"/>
</dbReference>
<accession>A0A1G8WQM1</accession>
<evidence type="ECO:0000256" key="2">
    <source>
        <dbReference type="ARBA" id="ARBA00009256"/>
    </source>
</evidence>
<feature type="binding site" evidence="9">
    <location>
        <begin position="182"/>
        <end position="185"/>
    </location>
    <ligand>
        <name>ATP</name>
        <dbReference type="ChEBI" id="CHEBI:30616"/>
    </ligand>
</feature>
<comment type="catalytic activity">
    <reaction evidence="8 9">
        <text>(R)-pantoate + beta-alanine + ATP = (R)-pantothenate + AMP + diphosphate + H(+)</text>
        <dbReference type="Rhea" id="RHEA:10912"/>
        <dbReference type="ChEBI" id="CHEBI:15378"/>
        <dbReference type="ChEBI" id="CHEBI:15980"/>
        <dbReference type="ChEBI" id="CHEBI:29032"/>
        <dbReference type="ChEBI" id="CHEBI:30616"/>
        <dbReference type="ChEBI" id="CHEBI:33019"/>
        <dbReference type="ChEBI" id="CHEBI:57966"/>
        <dbReference type="ChEBI" id="CHEBI:456215"/>
        <dbReference type="EC" id="6.3.2.1"/>
    </reaction>
</comment>
<comment type="subcellular location">
    <subcellularLocation>
        <location evidence="9">Cytoplasm</location>
    </subcellularLocation>
</comment>
<keyword evidence="7 9" id="KW-0067">ATP-binding</keyword>
<dbReference type="SUPFAM" id="SSF52374">
    <property type="entry name" value="Nucleotidylyl transferase"/>
    <property type="match status" value="1"/>
</dbReference>
<name>A0A1G8WQM1_9BACI</name>
<comment type="function">
    <text evidence="9">Catalyzes the condensation of pantoate with beta-alanine in an ATP-dependent reaction via a pantoyl-adenylate intermediate.</text>
</comment>
<comment type="subunit">
    <text evidence="9">Homodimer.</text>
</comment>
<comment type="similarity">
    <text evidence="2 9">Belongs to the pantothenate synthetase family.</text>
</comment>
<dbReference type="InterPro" id="IPR042176">
    <property type="entry name" value="Pantoate_ligase_C"/>
</dbReference>
<proteinExistence type="inferred from homology"/>
<evidence type="ECO:0000256" key="6">
    <source>
        <dbReference type="ARBA" id="ARBA00022741"/>
    </source>
</evidence>
<sequence>MKVITTIEGMRAYREEQQDRSVGFVPTMGYLHEGHMSMVESSTKENDRTVVSIFVNPLQFGPDEDFDNYPRNFERDRKIAESYGADAVFYPSTEEMYPRKRTISLNVIDRTDVLCGPSRPGHFEGVATVIVKLLQIIQPGRMYLGQKDAQQVAVLEGLVADFNIPTEIIPCPTVREEDGLAKSSRNVNLTEQERKEAPFLYKSLKQAEKMAEKGERDPEAIKAEITKMIQENTSGTIDYREVLSYPYLKPATPEDEKWICAVAVYFQHARLIDNIILTISQKGESI</sequence>
<dbReference type="UniPathway" id="UPA00028">
    <property type="reaction ID" value="UER00005"/>
</dbReference>
<dbReference type="STRING" id="86666.SAMN04490247_3296"/>
<dbReference type="EMBL" id="FNEV01000018">
    <property type="protein sequence ID" value="SDJ80672.1"/>
    <property type="molecule type" value="Genomic_DNA"/>
</dbReference>
<feature type="binding site" evidence="9">
    <location>
        <begin position="145"/>
        <end position="148"/>
    </location>
    <ligand>
        <name>ATP</name>
        <dbReference type="ChEBI" id="CHEBI:30616"/>
    </ligand>
</feature>
<feature type="binding site" evidence="9">
    <location>
        <position position="59"/>
    </location>
    <ligand>
        <name>beta-alanine</name>
        <dbReference type="ChEBI" id="CHEBI:57966"/>
    </ligand>
</feature>
<dbReference type="CDD" id="cd00560">
    <property type="entry name" value="PanC"/>
    <property type="match status" value="1"/>
</dbReference>
<keyword evidence="5 9" id="KW-0566">Pantothenate biosynthesis</keyword>
<dbReference type="NCBIfam" id="TIGR00018">
    <property type="entry name" value="panC"/>
    <property type="match status" value="1"/>
</dbReference>
<organism evidence="10 11">
    <name type="scientific">Salimicrobium halophilum</name>
    <dbReference type="NCBI Taxonomy" id="86666"/>
    <lineage>
        <taxon>Bacteria</taxon>
        <taxon>Bacillati</taxon>
        <taxon>Bacillota</taxon>
        <taxon>Bacilli</taxon>
        <taxon>Bacillales</taxon>
        <taxon>Bacillaceae</taxon>
        <taxon>Salimicrobium</taxon>
    </lineage>
</organism>
<dbReference type="OrthoDB" id="9773087at2"/>
<dbReference type="RefSeq" id="WP_093194915.1">
    <property type="nucleotide sequence ID" value="NZ_FNEV01000018.1"/>
</dbReference>
<feature type="binding site" evidence="9">
    <location>
        <position position="59"/>
    </location>
    <ligand>
        <name>(R)-pantoate</name>
        <dbReference type="ChEBI" id="CHEBI:15980"/>
    </ligand>
</feature>
<dbReference type="Pfam" id="PF02569">
    <property type="entry name" value="Pantoate_ligase"/>
    <property type="match status" value="1"/>
</dbReference>
<dbReference type="Proteomes" id="UP000199225">
    <property type="component" value="Unassembled WGS sequence"/>
</dbReference>
<evidence type="ECO:0000256" key="5">
    <source>
        <dbReference type="ARBA" id="ARBA00022655"/>
    </source>
</evidence>